<keyword evidence="7 10" id="KW-0862">Zinc</keyword>
<evidence type="ECO:0000256" key="8">
    <source>
        <dbReference type="ARBA" id="ARBA00023239"/>
    </source>
</evidence>
<keyword evidence="10" id="KW-0732">Signal</keyword>
<comment type="similarity">
    <text evidence="3 10">Belongs to the alpha-carbonic anhydrase family.</text>
</comment>
<comment type="function">
    <text evidence="2 10">Reversible hydration of carbon dioxide.</text>
</comment>
<dbReference type="PANTHER" id="PTHR18952:SF265">
    <property type="entry name" value="CARBONIC ANHYDRASE"/>
    <property type="match status" value="1"/>
</dbReference>
<evidence type="ECO:0000313" key="13">
    <source>
        <dbReference type="Proteomes" id="UP000051221"/>
    </source>
</evidence>
<name>A0A0Q2Y6Y0_VIBFU</name>
<dbReference type="InterPro" id="IPR001148">
    <property type="entry name" value="CA_dom"/>
</dbReference>
<dbReference type="SUPFAM" id="SSF51069">
    <property type="entry name" value="Carbonic anhydrase"/>
    <property type="match status" value="1"/>
</dbReference>
<feature type="signal peptide" evidence="10">
    <location>
        <begin position="1"/>
        <end position="20"/>
    </location>
</feature>
<evidence type="ECO:0000256" key="7">
    <source>
        <dbReference type="ARBA" id="ARBA00022833"/>
    </source>
</evidence>
<proteinExistence type="inferred from homology"/>
<feature type="domain" description="Alpha-carbonic anhydrase" evidence="11">
    <location>
        <begin position="21"/>
        <end position="238"/>
    </location>
</feature>
<dbReference type="GO" id="GO:0004089">
    <property type="term" value="F:carbonate dehydratase activity"/>
    <property type="evidence" value="ECO:0007669"/>
    <property type="project" value="UniProtKB-UniRule"/>
</dbReference>
<dbReference type="EMBL" id="LKHS01000001">
    <property type="protein sequence ID" value="KQH87996.1"/>
    <property type="molecule type" value="Genomic_DNA"/>
</dbReference>
<keyword evidence="8 10" id="KW-0456">Lyase</keyword>
<gene>
    <name evidence="12" type="ORF">AMR76_01525</name>
</gene>
<evidence type="ECO:0000256" key="10">
    <source>
        <dbReference type="RuleBase" id="RU367011"/>
    </source>
</evidence>
<dbReference type="PROSITE" id="PS00162">
    <property type="entry name" value="ALPHA_CA_1"/>
    <property type="match status" value="1"/>
</dbReference>
<evidence type="ECO:0000256" key="2">
    <source>
        <dbReference type="ARBA" id="ARBA00002904"/>
    </source>
</evidence>
<dbReference type="Gene3D" id="3.10.200.10">
    <property type="entry name" value="Alpha carbonic anhydrase"/>
    <property type="match status" value="1"/>
</dbReference>
<dbReference type="InterPro" id="IPR041891">
    <property type="entry name" value="Alpha_CA_prokaryot-like"/>
</dbReference>
<dbReference type="InParanoid" id="A0A0Q2Y6Y0"/>
<evidence type="ECO:0000256" key="9">
    <source>
        <dbReference type="ARBA" id="ARBA00048348"/>
    </source>
</evidence>
<organism evidence="12 13">
    <name type="scientific">Vibrio furnissii</name>
    <dbReference type="NCBI Taxonomy" id="29494"/>
    <lineage>
        <taxon>Bacteria</taxon>
        <taxon>Pseudomonadati</taxon>
        <taxon>Pseudomonadota</taxon>
        <taxon>Gammaproteobacteria</taxon>
        <taxon>Vibrionales</taxon>
        <taxon>Vibrionaceae</taxon>
        <taxon>Vibrio</taxon>
    </lineage>
</organism>
<dbReference type="SMART" id="SM01057">
    <property type="entry name" value="Carb_anhydrase"/>
    <property type="match status" value="1"/>
</dbReference>
<dbReference type="Pfam" id="PF00194">
    <property type="entry name" value="Carb_anhydrase"/>
    <property type="match status" value="1"/>
</dbReference>
<comment type="caution">
    <text evidence="12">The sequence shown here is derived from an EMBL/GenBank/DDBJ whole genome shotgun (WGS) entry which is preliminary data.</text>
</comment>
<dbReference type="GO" id="GO:0008270">
    <property type="term" value="F:zinc ion binding"/>
    <property type="evidence" value="ECO:0007669"/>
    <property type="project" value="UniProtKB-UniRule"/>
</dbReference>
<accession>A0A0Q2Y6Y0</accession>
<evidence type="ECO:0000313" key="12">
    <source>
        <dbReference type="EMBL" id="KQH87996.1"/>
    </source>
</evidence>
<dbReference type="CDD" id="cd03124">
    <property type="entry name" value="alpha_CA_prokaryotic_like"/>
    <property type="match status" value="1"/>
</dbReference>
<dbReference type="InterPro" id="IPR023561">
    <property type="entry name" value="Carbonic_anhydrase_a-class"/>
</dbReference>
<reference evidence="12 13" key="1">
    <citation type="submission" date="2015-08" db="EMBL/GenBank/DDBJ databases">
        <title>Antibacterial properties of a collection of Vibrionaceae strains.</title>
        <authorList>
            <person name="Giubergia S."/>
        </authorList>
    </citation>
    <scope>NUCLEOTIDE SEQUENCE [LARGE SCALE GENOMIC DNA]</scope>
    <source>
        <strain evidence="12 13">S0821</strain>
    </source>
</reference>
<comment type="cofactor">
    <cofactor evidence="1 10">
        <name>Zn(2+)</name>
        <dbReference type="ChEBI" id="CHEBI:29105"/>
    </cofactor>
</comment>
<protein>
    <recommendedName>
        <fullName evidence="5 10">Carbonic anhydrase</fullName>
        <ecNumber evidence="4 10">4.2.1.1</ecNumber>
    </recommendedName>
</protein>
<dbReference type="EC" id="4.2.1.1" evidence="4 10"/>
<feature type="chain" id="PRO_5025096614" description="Carbonic anhydrase" evidence="10">
    <location>
        <begin position="21"/>
        <end position="238"/>
    </location>
</feature>
<sequence>MKTLGLAMAVSALCAVNAHASEWGYEGEHGPAHWGNVSSVCAAGVNQSPIDIKQTVSAKLAPLTVHYTGAVTALTNNGHTLQASVNGDNTLTVDGKTFTLQQFHFHTPSENLINTHQYPMEAHFVNADAQGNLAVLAVMFEVGEANTALNQLTATLPKPGQLQPLSTTFSVGELLPQAADYYRFNGSLTTPPCSEGVRWLVLKQPQVLSAQQEEMLTTHMGHNNRPIQPHHARVILSN</sequence>
<keyword evidence="13" id="KW-1185">Reference proteome</keyword>
<comment type="catalytic activity">
    <reaction evidence="9 10">
        <text>hydrogencarbonate + H(+) = CO2 + H2O</text>
        <dbReference type="Rhea" id="RHEA:10748"/>
        <dbReference type="ChEBI" id="CHEBI:15377"/>
        <dbReference type="ChEBI" id="CHEBI:15378"/>
        <dbReference type="ChEBI" id="CHEBI:16526"/>
        <dbReference type="ChEBI" id="CHEBI:17544"/>
        <dbReference type="EC" id="4.2.1.1"/>
    </reaction>
</comment>
<evidence type="ECO:0000256" key="5">
    <source>
        <dbReference type="ARBA" id="ARBA00014628"/>
    </source>
</evidence>
<evidence type="ECO:0000259" key="11">
    <source>
        <dbReference type="PROSITE" id="PS51144"/>
    </source>
</evidence>
<dbReference type="PROSITE" id="PS51144">
    <property type="entry name" value="ALPHA_CA_2"/>
    <property type="match status" value="1"/>
</dbReference>
<evidence type="ECO:0000256" key="1">
    <source>
        <dbReference type="ARBA" id="ARBA00001947"/>
    </source>
</evidence>
<dbReference type="PANTHER" id="PTHR18952">
    <property type="entry name" value="CARBONIC ANHYDRASE"/>
    <property type="match status" value="1"/>
</dbReference>
<dbReference type="InterPro" id="IPR036398">
    <property type="entry name" value="CA_dom_sf"/>
</dbReference>
<evidence type="ECO:0000256" key="4">
    <source>
        <dbReference type="ARBA" id="ARBA00012925"/>
    </source>
</evidence>
<dbReference type="RefSeq" id="WP_055465042.1">
    <property type="nucleotide sequence ID" value="NZ_LKHS01000001.1"/>
</dbReference>
<keyword evidence="6 10" id="KW-0479">Metal-binding</keyword>
<dbReference type="InterPro" id="IPR018338">
    <property type="entry name" value="Carbonic_anhydrase_a-class_CS"/>
</dbReference>
<dbReference type="Proteomes" id="UP000051221">
    <property type="component" value="Unassembled WGS sequence"/>
</dbReference>
<dbReference type="AlphaFoldDB" id="A0A0Q2Y6Y0"/>
<evidence type="ECO:0000256" key="6">
    <source>
        <dbReference type="ARBA" id="ARBA00022723"/>
    </source>
</evidence>
<evidence type="ECO:0000256" key="3">
    <source>
        <dbReference type="ARBA" id="ARBA00010718"/>
    </source>
</evidence>